<dbReference type="AlphaFoldDB" id="K8E780"/>
<dbReference type="STRING" id="1234679.BN424_3318"/>
<reference evidence="3" key="1">
    <citation type="journal article" date="2013" name="Genome Announc.">
        <title>Complete Chromosome Sequence of Carnobacterium maltaromaticum LMA 28.</title>
        <authorList>
            <person name="Cailliez-Grimal C."/>
            <person name="Chaillou S."/>
            <person name="Anba-Mondoloni J."/>
            <person name="Loux V."/>
            <person name="Afzal M.I."/>
            <person name="Rahman A."/>
            <person name="Kergourlay G."/>
            <person name="Champomier-Verges M.C."/>
            <person name="Zagorec M."/>
            <person name="Dalgaard P."/>
            <person name="Leisner J.J."/>
            <person name="Prevost H."/>
            <person name="Revol-Junelles A.M."/>
            <person name="Borges F."/>
        </authorList>
    </citation>
    <scope>NUCLEOTIDE SEQUENCE</scope>
    <source>
        <strain evidence="3">LMA28</strain>
    </source>
</reference>
<dbReference type="KEGG" id="cml:BN424_3318"/>
<dbReference type="Pfam" id="PF06378">
    <property type="entry name" value="SSAP_Sak"/>
    <property type="match status" value="1"/>
</dbReference>
<evidence type="ECO:0000259" key="1">
    <source>
        <dbReference type="Pfam" id="PF06378"/>
    </source>
</evidence>
<protein>
    <recommendedName>
        <fullName evidence="1">SSAP RNA binding domain-containing protein</fullName>
    </recommendedName>
</protein>
<feature type="domain" description="SSAP RNA binding" evidence="1">
    <location>
        <begin position="28"/>
        <end position="169"/>
    </location>
</feature>
<dbReference type="eggNOG" id="ENOG50323AV">
    <property type="taxonomic scope" value="Bacteria"/>
</dbReference>
<dbReference type="EMBL" id="HE999757">
    <property type="protein sequence ID" value="CCO12739.2"/>
    <property type="molecule type" value="Genomic_DNA"/>
</dbReference>
<dbReference type="InterPro" id="IPR009425">
    <property type="entry name" value="DSRM_SSAP"/>
</dbReference>
<name>K8E780_CARML</name>
<proteinExistence type="predicted"/>
<keyword evidence="3" id="KW-1185">Reference proteome</keyword>
<evidence type="ECO:0000313" key="2">
    <source>
        <dbReference type="EMBL" id="CCO12739.2"/>
    </source>
</evidence>
<sequence>MEWSAWSMTEKQMHTFEELYSKDIKEYVEKLKKTWTDKKTNKEKSFELSYLSWTYGWREMKRIDPDASEKIHEFPLVSNGAVIVGVTVPYLQTPQGFFVKNTVTINGRSETEILPVLDNSNRPITNPTSFQINTSNKRCFVKALAKHGLGLYLYVGEDIPEDIVPAELATKEQLDMLSVILDKVAELTNTEIEVLKANLVQKNNISSKLDELTKDEYGKALNYANQLKIAAEKRSKLKESNSILATKNDDVEWGKTK</sequence>
<organism evidence="2 3">
    <name type="scientific">Carnobacterium maltaromaticum LMA28</name>
    <dbReference type="NCBI Taxonomy" id="1234679"/>
    <lineage>
        <taxon>Bacteria</taxon>
        <taxon>Bacillati</taxon>
        <taxon>Bacillota</taxon>
        <taxon>Bacilli</taxon>
        <taxon>Lactobacillales</taxon>
        <taxon>Carnobacteriaceae</taxon>
        <taxon>Carnobacterium</taxon>
    </lineage>
</organism>
<gene>
    <name evidence="2" type="ORF">BN424_3318</name>
</gene>
<dbReference type="HOGENOM" id="CLU_086324_1_0_9"/>
<accession>K8E780</accession>
<evidence type="ECO:0000313" key="3">
    <source>
        <dbReference type="Proteomes" id="UP000000212"/>
    </source>
</evidence>
<dbReference type="Proteomes" id="UP000000212">
    <property type="component" value="Chromosome"/>
</dbReference>